<dbReference type="Proteomes" id="UP001500956">
    <property type="component" value="Unassembled WGS sequence"/>
</dbReference>
<organism evidence="1 2">
    <name type="scientific">Isoptericola chiayiensis</name>
    <dbReference type="NCBI Taxonomy" id="579446"/>
    <lineage>
        <taxon>Bacteria</taxon>
        <taxon>Bacillati</taxon>
        <taxon>Actinomycetota</taxon>
        <taxon>Actinomycetes</taxon>
        <taxon>Micrococcales</taxon>
        <taxon>Promicromonosporaceae</taxon>
        <taxon>Isoptericola</taxon>
    </lineage>
</organism>
<proteinExistence type="predicted"/>
<dbReference type="EMBL" id="BAABID010000014">
    <property type="protein sequence ID" value="GAA4733191.1"/>
    <property type="molecule type" value="Genomic_DNA"/>
</dbReference>
<name>A0ABP8YR86_9MICO</name>
<keyword evidence="2" id="KW-1185">Reference proteome</keyword>
<accession>A0ABP8YR86</accession>
<comment type="caution">
    <text evidence="1">The sequence shown here is derived from an EMBL/GenBank/DDBJ whole genome shotgun (WGS) entry which is preliminary data.</text>
</comment>
<evidence type="ECO:0000313" key="1">
    <source>
        <dbReference type="EMBL" id="GAA4733191.1"/>
    </source>
</evidence>
<evidence type="ECO:0000313" key="2">
    <source>
        <dbReference type="Proteomes" id="UP001500956"/>
    </source>
</evidence>
<dbReference type="RefSeq" id="WP_172152441.1">
    <property type="nucleotide sequence ID" value="NZ_BAABID010000014.1"/>
</dbReference>
<gene>
    <name evidence="1" type="ORF">GCM10023216_26810</name>
</gene>
<reference evidence="2" key="1">
    <citation type="journal article" date="2019" name="Int. J. Syst. Evol. Microbiol.">
        <title>The Global Catalogue of Microorganisms (GCM) 10K type strain sequencing project: providing services to taxonomists for standard genome sequencing and annotation.</title>
        <authorList>
            <consortium name="The Broad Institute Genomics Platform"/>
            <consortium name="The Broad Institute Genome Sequencing Center for Infectious Disease"/>
            <person name="Wu L."/>
            <person name="Ma J."/>
        </authorList>
    </citation>
    <scope>NUCLEOTIDE SEQUENCE [LARGE SCALE GENOMIC DNA]</scope>
    <source>
        <strain evidence="2">JCM 18063</strain>
    </source>
</reference>
<protein>
    <submittedName>
        <fullName evidence="1">Uncharacterized protein</fullName>
    </submittedName>
</protein>
<sequence length="196" mass="19572">MPVRAVVLPATVLLVPTTGARTGPADAVRTVVLAALRAVDAGAGWGVLGPAPDRSRRDGRPNLAGAGIADRWVPLLADDAWSAPGGPAAGTAVSVAALLLAEAHGARTAAAAGTVELADDDQEALERAVADLAGRGAIVVAGGVPGDPHAGDACTPAVSAVVRELAARGGWRSRTEDVEAHGDHLPGRYTITVWDG</sequence>